<reference evidence="1 2" key="1">
    <citation type="submission" date="2019-04" db="EMBL/GenBank/DDBJ databases">
        <title>An improved genome assembly and genetic linkage map for asparagus bean, Vigna unguiculata ssp. sesquipedialis.</title>
        <authorList>
            <person name="Xia Q."/>
            <person name="Zhang R."/>
            <person name="Dong Y."/>
        </authorList>
    </citation>
    <scope>NUCLEOTIDE SEQUENCE [LARGE SCALE GENOMIC DNA]</scope>
    <source>
        <tissue evidence="1">Leaf</tissue>
    </source>
</reference>
<dbReference type="AlphaFoldDB" id="A0A4D6MPY1"/>
<keyword evidence="2" id="KW-1185">Reference proteome</keyword>
<name>A0A4D6MPY1_VIGUN</name>
<gene>
    <name evidence="1" type="ORF">DEO72_LG8g677</name>
</gene>
<organism evidence="1 2">
    <name type="scientific">Vigna unguiculata</name>
    <name type="common">Cowpea</name>
    <dbReference type="NCBI Taxonomy" id="3917"/>
    <lineage>
        <taxon>Eukaryota</taxon>
        <taxon>Viridiplantae</taxon>
        <taxon>Streptophyta</taxon>
        <taxon>Embryophyta</taxon>
        <taxon>Tracheophyta</taxon>
        <taxon>Spermatophyta</taxon>
        <taxon>Magnoliopsida</taxon>
        <taxon>eudicotyledons</taxon>
        <taxon>Gunneridae</taxon>
        <taxon>Pentapetalae</taxon>
        <taxon>rosids</taxon>
        <taxon>fabids</taxon>
        <taxon>Fabales</taxon>
        <taxon>Fabaceae</taxon>
        <taxon>Papilionoideae</taxon>
        <taxon>50 kb inversion clade</taxon>
        <taxon>NPAAA clade</taxon>
        <taxon>indigoferoid/millettioid clade</taxon>
        <taxon>Phaseoleae</taxon>
        <taxon>Vigna</taxon>
    </lineage>
</organism>
<evidence type="ECO:0000313" key="2">
    <source>
        <dbReference type="Proteomes" id="UP000501690"/>
    </source>
</evidence>
<evidence type="ECO:0000313" key="1">
    <source>
        <dbReference type="EMBL" id="QCE02662.1"/>
    </source>
</evidence>
<proteinExistence type="predicted"/>
<protein>
    <submittedName>
        <fullName evidence="1">Uncharacterized protein</fullName>
    </submittedName>
</protein>
<accession>A0A4D6MPY1</accession>
<sequence>MKTFSTFNKIDHSIKWYYEEYDSHLKWFYGEYASHPEETDLNSAVRRTYEEEFTLMKTVNKVHADDN</sequence>
<dbReference type="Proteomes" id="UP000501690">
    <property type="component" value="Linkage Group LG8"/>
</dbReference>
<dbReference type="EMBL" id="CP039352">
    <property type="protein sequence ID" value="QCE02662.1"/>
    <property type="molecule type" value="Genomic_DNA"/>
</dbReference>